<dbReference type="EMBL" id="JADGJH010001885">
    <property type="protein sequence ID" value="KAJ3107925.1"/>
    <property type="molecule type" value="Genomic_DNA"/>
</dbReference>
<organism evidence="1 2">
    <name type="scientific">Physocladia obscura</name>
    <dbReference type="NCBI Taxonomy" id="109957"/>
    <lineage>
        <taxon>Eukaryota</taxon>
        <taxon>Fungi</taxon>
        <taxon>Fungi incertae sedis</taxon>
        <taxon>Chytridiomycota</taxon>
        <taxon>Chytridiomycota incertae sedis</taxon>
        <taxon>Chytridiomycetes</taxon>
        <taxon>Chytridiales</taxon>
        <taxon>Chytriomycetaceae</taxon>
        <taxon>Physocladia</taxon>
    </lineage>
</organism>
<evidence type="ECO:0000313" key="1">
    <source>
        <dbReference type="EMBL" id="KAJ3107925.1"/>
    </source>
</evidence>
<sequence>MGSLPQESIVRMETVDVVEREDVNEAGKHVHIKTTTTTTTLTKKSYQHKLLLADGIVTNAVRDDNTLELKALTTYLPAILPFSNFSALFVLLGFEIVKEGAKYCILKHPKSNLRLNLFPAPEGFDGVGGAQIAFVVNKLENVFDLVSASLPTWIDPDFAEIKAMHWY</sequence>
<protein>
    <submittedName>
        <fullName evidence="1">Uncharacterized protein</fullName>
    </submittedName>
</protein>
<accession>A0AAD5SW39</accession>
<name>A0AAD5SW39_9FUNG</name>
<evidence type="ECO:0000313" key="2">
    <source>
        <dbReference type="Proteomes" id="UP001211907"/>
    </source>
</evidence>
<dbReference type="Proteomes" id="UP001211907">
    <property type="component" value="Unassembled WGS sequence"/>
</dbReference>
<proteinExistence type="predicted"/>
<gene>
    <name evidence="1" type="ORF">HK100_003509</name>
</gene>
<reference evidence="1" key="1">
    <citation type="submission" date="2020-05" db="EMBL/GenBank/DDBJ databases">
        <title>Phylogenomic resolution of chytrid fungi.</title>
        <authorList>
            <person name="Stajich J.E."/>
            <person name="Amses K."/>
            <person name="Simmons R."/>
            <person name="Seto K."/>
            <person name="Myers J."/>
            <person name="Bonds A."/>
            <person name="Quandt C.A."/>
            <person name="Barry K."/>
            <person name="Liu P."/>
            <person name="Grigoriev I."/>
            <person name="Longcore J.E."/>
            <person name="James T.Y."/>
        </authorList>
    </citation>
    <scope>NUCLEOTIDE SEQUENCE</scope>
    <source>
        <strain evidence="1">JEL0513</strain>
    </source>
</reference>
<keyword evidence="2" id="KW-1185">Reference proteome</keyword>
<comment type="caution">
    <text evidence="1">The sequence shown here is derived from an EMBL/GenBank/DDBJ whole genome shotgun (WGS) entry which is preliminary data.</text>
</comment>
<dbReference type="AlphaFoldDB" id="A0AAD5SW39"/>